<evidence type="ECO:0000313" key="2">
    <source>
        <dbReference type="Proteomes" id="UP000230002"/>
    </source>
</evidence>
<dbReference type="AlphaFoldDB" id="A0A2G8SM52"/>
<name>A0A2G8SM52_9APHY</name>
<evidence type="ECO:0000313" key="1">
    <source>
        <dbReference type="EMBL" id="PIL34830.1"/>
    </source>
</evidence>
<proteinExistence type="predicted"/>
<keyword evidence="2" id="KW-1185">Reference proteome</keyword>
<accession>A0A2G8SM52</accession>
<reference evidence="1 2" key="1">
    <citation type="journal article" date="2015" name="Sci. Rep.">
        <title>Chromosome-level genome map provides insights into diverse defense mechanisms in the medicinal fungus Ganoderma sinense.</title>
        <authorList>
            <person name="Zhu Y."/>
            <person name="Xu J."/>
            <person name="Sun C."/>
            <person name="Zhou S."/>
            <person name="Xu H."/>
            <person name="Nelson D.R."/>
            <person name="Qian J."/>
            <person name="Song J."/>
            <person name="Luo H."/>
            <person name="Xiang L."/>
            <person name="Li Y."/>
            <person name="Xu Z."/>
            <person name="Ji A."/>
            <person name="Wang L."/>
            <person name="Lu S."/>
            <person name="Hayward A."/>
            <person name="Sun W."/>
            <person name="Li X."/>
            <person name="Schwartz D.C."/>
            <person name="Wang Y."/>
            <person name="Chen S."/>
        </authorList>
    </citation>
    <scope>NUCLEOTIDE SEQUENCE [LARGE SCALE GENOMIC DNA]</scope>
    <source>
        <strain evidence="1 2">ZZ0214-1</strain>
    </source>
</reference>
<dbReference type="Proteomes" id="UP000230002">
    <property type="component" value="Unassembled WGS sequence"/>
</dbReference>
<dbReference type="EMBL" id="AYKW01000004">
    <property type="protein sequence ID" value="PIL34830.1"/>
    <property type="molecule type" value="Genomic_DNA"/>
</dbReference>
<sequence>MNCVADPRDCPRPCRAQVATGGEPPTPIPIPIPNLASVLARPDAWTRTMNVALRYQARRARKIRVAPAEPLVTVSARPPVRLPNSFQVSSVSPSPWIRVARTCLVRLIGARGLMHMPHTQIPSTSSSAPAPAPPRVFRIHCHLLQLEGHACVPVANRPA</sequence>
<gene>
    <name evidence="1" type="ORF">GSI_02617</name>
</gene>
<comment type="caution">
    <text evidence="1">The sequence shown here is derived from an EMBL/GenBank/DDBJ whole genome shotgun (WGS) entry which is preliminary data.</text>
</comment>
<protein>
    <submittedName>
        <fullName evidence="1">Uncharacterized protein</fullName>
    </submittedName>
</protein>
<organism evidence="1 2">
    <name type="scientific">Ganoderma sinense ZZ0214-1</name>
    <dbReference type="NCBI Taxonomy" id="1077348"/>
    <lineage>
        <taxon>Eukaryota</taxon>
        <taxon>Fungi</taxon>
        <taxon>Dikarya</taxon>
        <taxon>Basidiomycota</taxon>
        <taxon>Agaricomycotina</taxon>
        <taxon>Agaricomycetes</taxon>
        <taxon>Polyporales</taxon>
        <taxon>Polyporaceae</taxon>
        <taxon>Ganoderma</taxon>
    </lineage>
</organism>